<evidence type="ECO:0000313" key="1">
    <source>
        <dbReference type="EMBL" id="WGM01001.1"/>
    </source>
</evidence>
<name>A0AA95GNP8_9GAMM</name>
<dbReference type="InterPro" id="IPR038042">
    <property type="entry name" value="Gp37-like"/>
</dbReference>
<organism evidence="1 2">
    <name type="scientific">Arsenophonus nasoniae</name>
    <name type="common">son-killer infecting Nasonia vitripennis</name>
    <dbReference type="NCBI Taxonomy" id="638"/>
    <lineage>
        <taxon>Bacteria</taxon>
        <taxon>Pseudomonadati</taxon>
        <taxon>Pseudomonadota</taxon>
        <taxon>Gammaproteobacteria</taxon>
        <taxon>Enterobacterales</taxon>
        <taxon>Morganellaceae</taxon>
        <taxon>Arsenophonus</taxon>
    </lineage>
</organism>
<dbReference type="InterPro" id="IPR018602">
    <property type="entry name" value="Gp37/STM4215"/>
</dbReference>
<dbReference type="RefSeq" id="WP_280624582.1">
    <property type="nucleotide sequence ID" value="NZ_CP123504.1"/>
</dbReference>
<evidence type="ECO:0000313" key="2">
    <source>
        <dbReference type="Proteomes" id="UP001177595"/>
    </source>
</evidence>
<accession>A0AA95GNP8</accession>
<reference evidence="1" key="1">
    <citation type="submission" date="2023-04" db="EMBL/GenBank/DDBJ databases">
        <title>Genome dynamics across the evolutionary transition to endosymbiosis.</title>
        <authorList>
            <person name="Siozios S."/>
            <person name="Nadal-Jimenez P."/>
            <person name="Azagi T."/>
            <person name="Sprong H."/>
            <person name="Frost C.L."/>
            <person name="Parratt S.R."/>
            <person name="Taylor G."/>
            <person name="Brettell L."/>
            <person name="Lew K.C."/>
            <person name="Croft L."/>
            <person name="King K.C."/>
            <person name="Brockhurst M.A."/>
            <person name="Hypsa V."/>
            <person name="Novakova E."/>
            <person name="Darby A.C."/>
            <person name="Hurst G.D.D."/>
        </authorList>
    </citation>
    <scope>NUCLEOTIDE SEQUENCE</scope>
    <source>
        <strain evidence="1">APv</strain>
    </source>
</reference>
<dbReference type="Gene3D" id="3.30.2000.10">
    <property type="entry name" value="Phage tail protein-like"/>
    <property type="match status" value="1"/>
</dbReference>
<dbReference type="InterPro" id="IPR035934">
    <property type="entry name" value="Phage_tail_protein-like_sf"/>
</dbReference>
<dbReference type="Proteomes" id="UP001177595">
    <property type="component" value="Chromosome"/>
</dbReference>
<protein>
    <submittedName>
        <fullName evidence="1">Gp37 family protein</fullName>
    </submittedName>
</protein>
<dbReference type="AlphaFoldDB" id="A0AA95GNP8"/>
<dbReference type="SUPFAM" id="SSF143749">
    <property type="entry name" value="Phage tail protein-like"/>
    <property type="match status" value="1"/>
</dbReference>
<dbReference type="Pfam" id="PF09646">
    <property type="entry name" value="Gp37"/>
    <property type="match status" value="1"/>
</dbReference>
<gene>
    <name evidence="1" type="ORF">QE210_14295</name>
</gene>
<dbReference type="EMBL" id="CP123504">
    <property type="protein sequence ID" value="WGM01001.1"/>
    <property type="molecule type" value="Genomic_DNA"/>
</dbReference>
<sequence>MDTCTLLSAVVERLRLQLPGLHVDFFPERPEKFRLNHPHGAVLVSYGKSRFGQTQDIGVVIQPQTVRLTATVVVRQLNGKDGAVAVLDQVRQCLGGWRPPDCQRDIWLVEEVFLGQTEGLWQYALTIETVTVFIQNDSPEDNPLLTQVNREEQ</sequence>
<proteinExistence type="predicted"/>